<dbReference type="Pfam" id="PF14033">
    <property type="entry name" value="DUF4246"/>
    <property type="match status" value="1"/>
</dbReference>
<dbReference type="InterPro" id="IPR049192">
    <property type="entry name" value="DUF4246_C"/>
</dbReference>
<feature type="region of interest" description="Disordered" evidence="1">
    <location>
        <begin position="549"/>
        <end position="584"/>
    </location>
</feature>
<organism evidence="4 5">
    <name type="scientific">Penicillium daleae</name>
    <dbReference type="NCBI Taxonomy" id="63821"/>
    <lineage>
        <taxon>Eukaryota</taxon>
        <taxon>Fungi</taxon>
        <taxon>Dikarya</taxon>
        <taxon>Ascomycota</taxon>
        <taxon>Pezizomycotina</taxon>
        <taxon>Eurotiomycetes</taxon>
        <taxon>Eurotiomycetidae</taxon>
        <taxon>Eurotiales</taxon>
        <taxon>Aspergillaceae</taxon>
        <taxon>Penicillium</taxon>
    </lineage>
</organism>
<dbReference type="Proteomes" id="UP001213681">
    <property type="component" value="Unassembled WGS sequence"/>
</dbReference>
<dbReference type="InterPro" id="IPR025340">
    <property type="entry name" value="DUF4246"/>
</dbReference>
<dbReference type="RefSeq" id="XP_056759872.1">
    <property type="nucleotide sequence ID" value="XM_056915118.1"/>
</dbReference>
<dbReference type="InterPro" id="IPR049207">
    <property type="entry name" value="DUF4246_N"/>
</dbReference>
<name>A0AAD6BVB2_9EURO</name>
<protein>
    <submittedName>
        <fullName evidence="4">Uncharacterized protein</fullName>
    </submittedName>
</protein>
<accession>A0AAD6BVB2</accession>
<gene>
    <name evidence="4" type="ORF">N7458_011736</name>
</gene>
<evidence type="ECO:0000313" key="4">
    <source>
        <dbReference type="EMBL" id="KAJ5432580.1"/>
    </source>
</evidence>
<feature type="domain" description="DUF4246" evidence="2">
    <location>
        <begin position="68"/>
        <end position="517"/>
    </location>
</feature>
<evidence type="ECO:0000313" key="5">
    <source>
        <dbReference type="Proteomes" id="UP001213681"/>
    </source>
</evidence>
<feature type="compositionally biased region" description="Basic and acidic residues" evidence="1">
    <location>
        <begin position="553"/>
        <end position="584"/>
    </location>
</feature>
<dbReference type="Pfam" id="PF21666">
    <property type="entry name" value="DUF4246_N"/>
    <property type="match status" value="1"/>
</dbReference>
<dbReference type="GeneID" id="81605361"/>
<dbReference type="PANTHER" id="PTHR33119">
    <property type="entry name" value="IFI3P"/>
    <property type="match status" value="1"/>
</dbReference>
<dbReference type="PANTHER" id="PTHR33119:SF1">
    <property type="entry name" value="FE2OG DIOXYGENASE DOMAIN-CONTAINING PROTEIN"/>
    <property type="match status" value="1"/>
</dbReference>
<reference evidence="4" key="1">
    <citation type="submission" date="2022-12" db="EMBL/GenBank/DDBJ databases">
        <authorList>
            <person name="Petersen C."/>
        </authorList>
    </citation>
    <scope>NUCLEOTIDE SEQUENCE</scope>
    <source>
        <strain evidence="4">IBT 16125</strain>
    </source>
</reference>
<proteinExistence type="predicted"/>
<comment type="caution">
    <text evidence="4">The sequence shown here is derived from an EMBL/GenBank/DDBJ whole genome shotgun (WGS) entry which is preliminary data.</text>
</comment>
<reference evidence="4" key="2">
    <citation type="journal article" date="2023" name="IMA Fungus">
        <title>Comparative genomic study of the Penicillium genus elucidates a diverse pangenome and 15 lateral gene transfer events.</title>
        <authorList>
            <person name="Petersen C."/>
            <person name="Sorensen T."/>
            <person name="Nielsen M.R."/>
            <person name="Sondergaard T.E."/>
            <person name="Sorensen J.L."/>
            <person name="Fitzpatrick D.A."/>
            <person name="Frisvad J.C."/>
            <person name="Nielsen K.L."/>
        </authorList>
    </citation>
    <scope>NUCLEOTIDE SEQUENCE</scope>
    <source>
        <strain evidence="4">IBT 16125</strain>
    </source>
</reference>
<evidence type="ECO:0000259" key="2">
    <source>
        <dbReference type="Pfam" id="PF14033"/>
    </source>
</evidence>
<feature type="domain" description="DUF4246" evidence="3">
    <location>
        <begin position="1"/>
        <end position="50"/>
    </location>
</feature>
<keyword evidence="5" id="KW-1185">Reference proteome</keyword>
<dbReference type="EMBL" id="JAPVEA010000009">
    <property type="protein sequence ID" value="KAJ5432580.1"/>
    <property type="molecule type" value="Genomic_DNA"/>
</dbReference>
<dbReference type="AlphaFoldDB" id="A0AAD6BVB2"/>
<sequence>MFPSGLDRKVVEQGGCDRFHTLREITMMKMINTVTEQDDWHLKISDAKWVHRCKLDLKRRVKDVTSPMLKWVLDECRWRAFLFRQSGSTSTLVFDAFVKSDNQISIELSERLKELVKTLEEKFGRQESSTSQLIVDPSRYPLAYGRTRVLLDNIINIDNCLISIGKGTPIFLHEANRTATSSEDHLQTAPTSPGPPPPEYDRWGHRIESKPYSWCDENFQLLPCDLSLQNGLWCITSYINDLHPVQHRQLYTTLEEIINQCVQPWNECLAQWSVRWNRVPLSRVVFTPRLRNLVVPEGLYDDRVLDWIDCKVDQWRERRSIKFPEPGEFDSSKIPKPKHNLVEKFGHSGMQVLVQLGAVLLEPPKTSGPERRVLNRGQWHLQGHLNEHICATAVYCYGLDNVVSHYFEFRQRSDEGKKVLDSHGYEHHQIWADVCREVFGYQMNGDDLTVFQRLGHISVGAGRLVAFPNTLEIRSVYLLRDESKPGHCHILTLCLVDPHMRIISTANVPPQQPKWWAPRKQLIHVLLRSKLPQELVDMVLQNLRDLADGPMSPEEHKSVMDDFLKSRRKLESNQKKELRASKTT</sequence>
<evidence type="ECO:0000256" key="1">
    <source>
        <dbReference type="SAM" id="MobiDB-lite"/>
    </source>
</evidence>
<evidence type="ECO:0000259" key="3">
    <source>
        <dbReference type="Pfam" id="PF21666"/>
    </source>
</evidence>